<sequence>MDMIRYLHLTLYYYGFGRQCDLAYSSSEIL</sequence>
<dbReference type="EMBL" id="GBRH01242608">
    <property type="protein sequence ID" value="JAD55287.1"/>
    <property type="molecule type" value="Transcribed_RNA"/>
</dbReference>
<organism evidence="1">
    <name type="scientific">Arundo donax</name>
    <name type="common">Giant reed</name>
    <name type="synonym">Donax arundinaceus</name>
    <dbReference type="NCBI Taxonomy" id="35708"/>
    <lineage>
        <taxon>Eukaryota</taxon>
        <taxon>Viridiplantae</taxon>
        <taxon>Streptophyta</taxon>
        <taxon>Embryophyta</taxon>
        <taxon>Tracheophyta</taxon>
        <taxon>Spermatophyta</taxon>
        <taxon>Magnoliopsida</taxon>
        <taxon>Liliopsida</taxon>
        <taxon>Poales</taxon>
        <taxon>Poaceae</taxon>
        <taxon>PACMAD clade</taxon>
        <taxon>Arundinoideae</taxon>
        <taxon>Arundineae</taxon>
        <taxon>Arundo</taxon>
    </lineage>
</organism>
<reference evidence="1" key="2">
    <citation type="journal article" date="2015" name="Data Brief">
        <title>Shoot transcriptome of the giant reed, Arundo donax.</title>
        <authorList>
            <person name="Barrero R.A."/>
            <person name="Guerrero F.D."/>
            <person name="Moolhuijzen P."/>
            <person name="Goolsby J.A."/>
            <person name="Tidwell J."/>
            <person name="Bellgard S.E."/>
            <person name="Bellgard M.I."/>
        </authorList>
    </citation>
    <scope>NUCLEOTIDE SEQUENCE</scope>
    <source>
        <tissue evidence="1">Shoot tissue taken approximately 20 cm above the soil surface</tissue>
    </source>
</reference>
<name>A0A0A9B7K9_ARUDO</name>
<reference evidence="1" key="1">
    <citation type="submission" date="2014-09" db="EMBL/GenBank/DDBJ databases">
        <authorList>
            <person name="Magalhaes I.L.F."/>
            <person name="Oliveira U."/>
            <person name="Santos F.R."/>
            <person name="Vidigal T.H.D.A."/>
            <person name="Brescovit A.D."/>
            <person name="Santos A.J."/>
        </authorList>
    </citation>
    <scope>NUCLEOTIDE SEQUENCE</scope>
    <source>
        <tissue evidence="1">Shoot tissue taken approximately 20 cm above the soil surface</tissue>
    </source>
</reference>
<protein>
    <submittedName>
        <fullName evidence="1">Uncharacterized protein</fullName>
    </submittedName>
</protein>
<accession>A0A0A9B7K9</accession>
<proteinExistence type="predicted"/>
<dbReference type="AlphaFoldDB" id="A0A0A9B7K9"/>
<evidence type="ECO:0000313" key="1">
    <source>
        <dbReference type="EMBL" id="JAD55287.1"/>
    </source>
</evidence>